<dbReference type="Gene3D" id="2.40.30.90">
    <property type="entry name" value="Bacterial fluorinating enzyme like"/>
    <property type="match status" value="1"/>
</dbReference>
<dbReference type="Pfam" id="PF01887">
    <property type="entry name" value="SAM_HAT_N"/>
    <property type="match status" value="1"/>
</dbReference>
<feature type="domain" description="S-adenosyl-l-methionine hydroxide adenosyltransferase C-terminal" evidence="4">
    <location>
        <begin position="212"/>
        <end position="319"/>
    </location>
</feature>
<dbReference type="InterPro" id="IPR046469">
    <property type="entry name" value="SAM_HAT_N"/>
</dbReference>
<dbReference type="SUPFAM" id="SSF102522">
    <property type="entry name" value="Bacterial fluorinating enzyme, N-terminal domain"/>
    <property type="match status" value="1"/>
</dbReference>
<dbReference type="PANTHER" id="PTHR35092">
    <property type="entry name" value="CHLORINASE MJ1651"/>
    <property type="match status" value="1"/>
</dbReference>
<dbReference type="Proteomes" id="UP000320773">
    <property type="component" value="Unassembled WGS sequence"/>
</dbReference>
<evidence type="ECO:0000313" key="6">
    <source>
        <dbReference type="Proteomes" id="UP000320773"/>
    </source>
</evidence>
<dbReference type="PANTHER" id="PTHR35092:SF1">
    <property type="entry name" value="CHLORINASE MJ1651"/>
    <property type="match status" value="1"/>
</dbReference>
<comment type="caution">
    <text evidence="5">The sequence shown here is derived from an EMBL/GenBank/DDBJ whole genome shotgun (WGS) entry which is preliminary data.</text>
</comment>
<organism evidence="5 6">
    <name type="scientific">Flavobacterium branchiophilum</name>
    <dbReference type="NCBI Taxonomy" id="55197"/>
    <lineage>
        <taxon>Bacteria</taxon>
        <taxon>Pseudomonadati</taxon>
        <taxon>Bacteroidota</taxon>
        <taxon>Flavobacteriia</taxon>
        <taxon>Flavobacteriales</taxon>
        <taxon>Flavobacteriaceae</taxon>
        <taxon>Flavobacterium</taxon>
    </lineage>
</organism>
<dbReference type="SUPFAM" id="SSF101852">
    <property type="entry name" value="Bacterial fluorinating enzyme, C-terminal domain"/>
    <property type="match status" value="1"/>
</dbReference>
<gene>
    <name evidence="5" type="ORF">BC670_1771</name>
</gene>
<evidence type="ECO:0000256" key="1">
    <source>
        <dbReference type="ARBA" id="ARBA00022691"/>
    </source>
</evidence>
<evidence type="ECO:0008006" key="7">
    <source>
        <dbReference type="Google" id="ProtNLM"/>
    </source>
</evidence>
<reference evidence="5 6" key="1">
    <citation type="submission" date="2019-06" db="EMBL/GenBank/DDBJ databases">
        <title>Genomic Encyclopedia of Archaeal and Bacterial Type Strains, Phase II (KMG-II): from individual species to whole genera.</title>
        <authorList>
            <person name="Goeker M."/>
        </authorList>
    </citation>
    <scope>NUCLEOTIDE SEQUENCE [LARGE SCALE GENOMIC DNA]</scope>
    <source>
        <strain evidence="5 6">DSM 24789</strain>
    </source>
</reference>
<feature type="domain" description="S-adenosyl-l-methionine hydroxide adenosyltransferase N-terminal" evidence="3">
    <location>
        <begin position="46"/>
        <end position="185"/>
    </location>
</feature>
<dbReference type="Gene3D" id="3.40.50.10790">
    <property type="entry name" value="S-adenosyl-l-methionine hydroxide adenosyltransferase, N-terminal"/>
    <property type="match status" value="1"/>
</dbReference>
<comment type="similarity">
    <text evidence="2">Belongs to the SAM hydrolase / SAM-dependent halogenase family.</text>
</comment>
<evidence type="ECO:0000259" key="3">
    <source>
        <dbReference type="Pfam" id="PF01887"/>
    </source>
</evidence>
<evidence type="ECO:0000256" key="2">
    <source>
        <dbReference type="ARBA" id="ARBA00024035"/>
    </source>
</evidence>
<dbReference type="InterPro" id="IPR002747">
    <property type="entry name" value="SAM_OH_AdoTrfase"/>
</dbReference>
<dbReference type="InterPro" id="IPR023228">
    <property type="entry name" value="SAM_OH_AdoTrfase_N_sf"/>
</dbReference>
<evidence type="ECO:0000259" key="4">
    <source>
        <dbReference type="Pfam" id="PF20257"/>
    </source>
</evidence>
<dbReference type="EMBL" id="VFPJ01000001">
    <property type="protein sequence ID" value="TQM40856.1"/>
    <property type="molecule type" value="Genomic_DNA"/>
</dbReference>
<protein>
    <recommendedName>
        <fullName evidence="7">S-adenosyl-l-methionine hydroxide adenosyltransferase</fullName>
    </recommendedName>
</protein>
<dbReference type="InterPro" id="IPR023227">
    <property type="entry name" value="SAM_OH_AdoTrfase_C_sf"/>
</dbReference>
<dbReference type="AlphaFoldDB" id="A0A543G438"/>
<proteinExistence type="inferred from homology"/>
<evidence type="ECO:0000313" key="5">
    <source>
        <dbReference type="EMBL" id="TQM40856.1"/>
    </source>
</evidence>
<keyword evidence="1" id="KW-0949">S-adenosyl-L-methionine</keyword>
<name>A0A543G438_9FLAO</name>
<dbReference type="PIRSF" id="PIRSF006779">
    <property type="entry name" value="UCP006779"/>
    <property type="match status" value="1"/>
</dbReference>
<sequence>MFSIFFLMPNIIFQIVEKLFYRMSILKLIFLFLLAIKIVSKKMPIITLTTDYGIKDHFVGALKGKIISEMPEANIVDISHYIDPFNIFEAAYILESAWKSFPKGTIHLIGVDMELNLENQHIVMQWNDHFFIAADNGILSLLCQKFIPQKIVSINVHDRFTDKVSDIDVLVRVATHIAKGGLMHIIGTEIKQIKEVTTLKPMVAENKNTLKGYVIYIDHFGNVVVNITKKMFEEVRQNRDFEIILNEKYKNQRKSNIKTIHQKYSDIGLKGTYALKNYEGEKLAVFNEAGYLEIAIFRSNPATVGSAKTLLGLHYRDVISIEFK</sequence>
<dbReference type="Pfam" id="PF20257">
    <property type="entry name" value="SAM_HAT_C"/>
    <property type="match status" value="1"/>
</dbReference>
<accession>A0A543G438</accession>
<dbReference type="InterPro" id="IPR046470">
    <property type="entry name" value="SAM_HAT_C"/>
</dbReference>